<dbReference type="Gene3D" id="2.115.10.20">
    <property type="entry name" value="Glycosyl hydrolase domain, family 43"/>
    <property type="match status" value="1"/>
</dbReference>
<dbReference type="GO" id="GO:0004553">
    <property type="term" value="F:hydrolase activity, hydrolyzing O-glycosyl compounds"/>
    <property type="evidence" value="ECO:0007669"/>
    <property type="project" value="InterPro"/>
</dbReference>
<dbReference type="InterPro" id="IPR041542">
    <property type="entry name" value="GH43_C2"/>
</dbReference>
<evidence type="ECO:0000313" key="6">
    <source>
        <dbReference type="Proteomes" id="UP000515561"/>
    </source>
</evidence>
<dbReference type="SUPFAM" id="SSF49899">
    <property type="entry name" value="Concanavalin A-like lectins/glucanases"/>
    <property type="match status" value="1"/>
</dbReference>
<gene>
    <name evidence="5" type="primary">xynB_1</name>
    <name evidence="5" type="ORF">acsn021_15280</name>
</gene>
<evidence type="ECO:0000256" key="4">
    <source>
        <dbReference type="RuleBase" id="RU361187"/>
    </source>
</evidence>
<dbReference type="KEGG" id="acel:acsn021_15280"/>
<dbReference type="Gene3D" id="2.60.120.200">
    <property type="match status" value="1"/>
</dbReference>
<keyword evidence="2 4" id="KW-0378">Hydrolase</keyword>
<comment type="similarity">
    <text evidence="1 4">Belongs to the glycosyl hydrolase 43 family.</text>
</comment>
<dbReference type="EMBL" id="AP023367">
    <property type="protein sequence ID" value="BCJ93959.1"/>
    <property type="molecule type" value="Genomic_DNA"/>
</dbReference>
<dbReference type="InterPro" id="IPR051795">
    <property type="entry name" value="Glycosyl_Hydrlase_43"/>
</dbReference>
<sequence>MKEFDGNKSNREYCNPVQRGFFPDPSVIRVGEDYYMVNSSFQYFPAIPISHSKDMVHWHIIGHAVVNTEYLPMEDIKDSHGIWAPDISYVDGTFYIFATLRLNGDGGRGNNVLRRQLMVTSKTPEGPYSKPVWLEADAIDPSHFVDEDGKHYMVIASAATVYEISSDCTKLISGPKVAWPGTGERCPEGPHIMKKDGWYYAIVAEGGTGYGHGINVARSKNLYGPYEECPYNPVIRQKDPKASLQRTGHGKLVQTQNGDWWIYYLLGRPNEGKFTTVGRESGLDPVTWTDDGWFIVNEGKGPSLVQKAPMLPECIYERNTMDDFDKETLNLEWEFVRLPDNGSWSLTERPGYFRIWTRDGQLHEIKAKNTLLRREQELSYKAETKLEFYPERNGEQAGLTCYYSTATYVRFSLCYEEGRKLQLVINRNHGEELMAEVKDIKEAPVYLKVEVDKLTRSFYYSYDGIAWEKAGVLTDCIYLCDEGVPDDPKRHTGTLVGIYANNGGCGSRRPADFDYFKYED</sequence>
<dbReference type="InterPro" id="IPR006710">
    <property type="entry name" value="Glyco_hydro_43"/>
</dbReference>
<keyword evidence="3 4" id="KW-0326">Glycosidase</keyword>
<evidence type="ECO:0000256" key="1">
    <source>
        <dbReference type="ARBA" id="ARBA00009865"/>
    </source>
</evidence>
<evidence type="ECO:0000313" key="5">
    <source>
        <dbReference type="EMBL" id="BCJ93959.1"/>
    </source>
</evidence>
<dbReference type="InterPro" id="IPR023296">
    <property type="entry name" value="Glyco_hydro_beta-prop_sf"/>
</dbReference>
<proteinExistence type="inferred from homology"/>
<dbReference type="Pfam" id="PF04616">
    <property type="entry name" value="Glyco_hydro_43"/>
    <property type="match status" value="1"/>
</dbReference>
<dbReference type="Pfam" id="PF17851">
    <property type="entry name" value="GH43_C2"/>
    <property type="match status" value="1"/>
</dbReference>
<dbReference type="Proteomes" id="UP000515561">
    <property type="component" value="Chromosome"/>
</dbReference>
<dbReference type="AlphaFoldDB" id="A0A6S6QY12"/>
<evidence type="ECO:0000256" key="2">
    <source>
        <dbReference type="ARBA" id="ARBA00022801"/>
    </source>
</evidence>
<dbReference type="GO" id="GO:0005975">
    <property type="term" value="P:carbohydrate metabolic process"/>
    <property type="evidence" value="ECO:0007669"/>
    <property type="project" value="InterPro"/>
</dbReference>
<organism evidence="5 6">
    <name type="scientific">Anaerocolumna cellulosilytica</name>
    <dbReference type="NCBI Taxonomy" id="433286"/>
    <lineage>
        <taxon>Bacteria</taxon>
        <taxon>Bacillati</taxon>
        <taxon>Bacillota</taxon>
        <taxon>Clostridia</taxon>
        <taxon>Lachnospirales</taxon>
        <taxon>Lachnospiraceae</taxon>
        <taxon>Anaerocolumna</taxon>
    </lineage>
</organism>
<evidence type="ECO:0000256" key="3">
    <source>
        <dbReference type="ARBA" id="ARBA00023295"/>
    </source>
</evidence>
<dbReference type="SUPFAM" id="SSF75005">
    <property type="entry name" value="Arabinanase/levansucrase/invertase"/>
    <property type="match status" value="1"/>
</dbReference>
<dbReference type="RefSeq" id="WP_243182322.1">
    <property type="nucleotide sequence ID" value="NZ_AP023367.1"/>
</dbReference>
<protein>
    <submittedName>
        <fullName evidence="5">Beta-xylosidase</fullName>
    </submittedName>
</protein>
<accession>A0A6S6QY12</accession>
<dbReference type="PANTHER" id="PTHR42812:SF12">
    <property type="entry name" value="BETA-XYLOSIDASE-RELATED"/>
    <property type="match status" value="1"/>
</dbReference>
<dbReference type="CDD" id="cd08989">
    <property type="entry name" value="GH43_XYL-like"/>
    <property type="match status" value="1"/>
</dbReference>
<name>A0A6S6QY12_9FIRM</name>
<reference evidence="5 6" key="1">
    <citation type="journal article" date="2016" name="Int. J. Syst. Evol. Microbiol.">
        <title>Descriptions of Anaerotaenia torta gen. nov., sp. nov. and Anaerocolumna cellulosilytica gen. nov., sp. nov. isolated from a methanogenic reactor of cattle waste.</title>
        <authorList>
            <person name="Uek A."/>
            <person name="Ohtaki Y."/>
            <person name="Kaku N."/>
            <person name="Ueki K."/>
        </authorList>
    </citation>
    <scope>NUCLEOTIDE SEQUENCE [LARGE SCALE GENOMIC DNA]</scope>
    <source>
        <strain evidence="5 6">SN021</strain>
    </source>
</reference>
<keyword evidence="6" id="KW-1185">Reference proteome</keyword>
<dbReference type="InterPro" id="IPR013320">
    <property type="entry name" value="ConA-like_dom_sf"/>
</dbReference>
<dbReference type="PANTHER" id="PTHR42812">
    <property type="entry name" value="BETA-XYLOSIDASE"/>
    <property type="match status" value="1"/>
</dbReference>